<feature type="compositionally biased region" description="Polar residues" evidence="1">
    <location>
        <begin position="57"/>
        <end position="66"/>
    </location>
</feature>
<keyword evidence="4" id="KW-1185">Reference proteome</keyword>
<dbReference type="InterPro" id="IPR038588">
    <property type="entry name" value="XS_domain_sf"/>
</dbReference>
<feature type="compositionally biased region" description="Basic and acidic residues" evidence="1">
    <location>
        <begin position="179"/>
        <end position="194"/>
    </location>
</feature>
<evidence type="ECO:0000259" key="2">
    <source>
        <dbReference type="Pfam" id="PF03468"/>
    </source>
</evidence>
<dbReference type="PANTHER" id="PTHR46619:SF3">
    <property type="entry name" value="RNA RECOGNITION MOTIF XS DOMAIN PROTEIN"/>
    <property type="match status" value="1"/>
</dbReference>
<evidence type="ECO:0000313" key="4">
    <source>
        <dbReference type="Proteomes" id="UP001168098"/>
    </source>
</evidence>
<dbReference type="PANTHER" id="PTHR46619">
    <property type="entry name" value="RNA RECOGNITION MOTIF XS DOMAIN PROTEIN-RELATED"/>
    <property type="match status" value="1"/>
</dbReference>
<evidence type="ECO:0000256" key="1">
    <source>
        <dbReference type="SAM" id="MobiDB-lite"/>
    </source>
</evidence>
<sequence length="582" mass="64086">MAGGNPKTSSHKPSSSSSHRKSRWESGSNPDKKSGDSKPPNPSSTPKTPNNDPKQAPASTSGSSHTKPPADSVPTSAAAPVRPPVAGAPFLPDPTTFGPPPTPQYGFHMLERRTIVLADGSVRSYFALPPDYQDFPPPPPRAMDPAGRFLHMGPGHGPEPVGPGLGRFPPTGPMSPEGFRGERDDPYSRGRHQDYWNSLGLDGRGHAEGSMKRKYSEEDERDRREDRDRRDGNDEFARQRQQLLQYGNPSLNPNGYPLGGDRSEYLAGPSSPFRRGVMDPIRGDELRSSKYMRIGGGYEGFSRQGGVGDNVGLKHHNVDQNALKKAFIQFVKLINESASQRRLYLEDGKQGPLRCLACGRSSKDFPDMHALVMHTYNSNSDNANLLVDHLGLHKALCVLLGWNYSMPPDNSKTYQFLSADEAAANQDDLIMWPPTVIIHNTVSGKGKDGRMEGLGNKAMDNKLRDLGFGGGKSKSLYGRDGHQGITLVKFSGDQSGLKEAVRLSEFFEKDNHGRKGWARVQPLLPGRDSENNPNLVKVDERTGEKKRIFYGYLATASDLDKVDFETRKKVLIESKREYKPSN</sequence>
<proteinExistence type="predicted"/>
<feature type="region of interest" description="Disordered" evidence="1">
    <location>
        <begin position="132"/>
        <end position="234"/>
    </location>
</feature>
<reference evidence="3 4" key="1">
    <citation type="journal article" date="2023" name="BMC Biotechnol.">
        <title>Vitis rotundifolia cv Carlos genome sequencing.</title>
        <authorList>
            <person name="Huff M."/>
            <person name="Hulse-Kemp A."/>
            <person name="Scheffler B."/>
            <person name="Youngblood R."/>
            <person name="Simpson S."/>
            <person name="Babiker E."/>
            <person name="Staton M."/>
        </authorList>
    </citation>
    <scope>NUCLEOTIDE SEQUENCE [LARGE SCALE GENOMIC DNA]</scope>
    <source>
        <tissue evidence="3">Leaf</tissue>
    </source>
</reference>
<evidence type="ECO:0000313" key="3">
    <source>
        <dbReference type="EMBL" id="KAJ9700360.1"/>
    </source>
</evidence>
<dbReference type="Gene3D" id="3.30.70.2890">
    <property type="entry name" value="XS domain"/>
    <property type="match status" value="1"/>
</dbReference>
<feature type="compositionally biased region" description="Basic and acidic residues" evidence="1">
    <location>
        <begin position="203"/>
        <end position="234"/>
    </location>
</feature>
<name>A0AA39DYR2_VITRO</name>
<gene>
    <name evidence="3" type="ORF">PVL29_005920</name>
</gene>
<dbReference type="InterPro" id="IPR005380">
    <property type="entry name" value="XS_domain"/>
</dbReference>
<dbReference type="EMBL" id="JARBHA010000005">
    <property type="protein sequence ID" value="KAJ9700360.1"/>
    <property type="molecule type" value="Genomic_DNA"/>
</dbReference>
<feature type="region of interest" description="Disordered" evidence="1">
    <location>
        <begin position="1"/>
        <end position="105"/>
    </location>
</feature>
<feature type="compositionally biased region" description="Low complexity" evidence="1">
    <location>
        <begin position="73"/>
        <end position="96"/>
    </location>
</feature>
<dbReference type="Proteomes" id="UP001168098">
    <property type="component" value="Unassembled WGS sequence"/>
</dbReference>
<organism evidence="3 4">
    <name type="scientific">Vitis rotundifolia</name>
    <name type="common">Muscadine grape</name>
    <dbReference type="NCBI Taxonomy" id="103349"/>
    <lineage>
        <taxon>Eukaryota</taxon>
        <taxon>Viridiplantae</taxon>
        <taxon>Streptophyta</taxon>
        <taxon>Embryophyta</taxon>
        <taxon>Tracheophyta</taxon>
        <taxon>Spermatophyta</taxon>
        <taxon>Magnoliopsida</taxon>
        <taxon>eudicotyledons</taxon>
        <taxon>Gunneridae</taxon>
        <taxon>Pentapetalae</taxon>
        <taxon>rosids</taxon>
        <taxon>Vitales</taxon>
        <taxon>Vitaceae</taxon>
        <taxon>Viteae</taxon>
        <taxon>Vitis</taxon>
    </lineage>
</organism>
<dbReference type="Pfam" id="PF03468">
    <property type="entry name" value="XS"/>
    <property type="match status" value="1"/>
</dbReference>
<dbReference type="AlphaFoldDB" id="A0AA39DYR2"/>
<accession>A0AA39DYR2</accession>
<protein>
    <recommendedName>
        <fullName evidence="2">XS domain-containing protein</fullName>
    </recommendedName>
</protein>
<comment type="caution">
    <text evidence="3">The sequence shown here is derived from an EMBL/GenBank/DDBJ whole genome shotgun (WGS) entry which is preliminary data.</text>
</comment>
<feature type="domain" description="XS" evidence="2">
    <location>
        <begin position="427"/>
        <end position="560"/>
    </location>
</feature>
<dbReference type="GO" id="GO:0031047">
    <property type="term" value="P:regulatory ncRNA-mediated gene silencing"/>
    <property type="evidence" value="ECO:0007669"/>
    <property type="project" value="InterPro"/>
</dbReference>
<feature type="compositionally biased region" description="Low complexity" evidence="1">
    <location>
        <begin position="44"/>
        <end position="53"/>
    </location>
</feature>